<dbReference type="OrthoDB" id="5383784at2759"/>
<keyword evidence="2" id="KW-0472">Membrane</keyword>
<feature type="compositionally biased region" description="Basic and acidic residues" evidence="1">
    <location>
        <begin position="43"/>
        <end position="59"/>
    </location>
</feature>
<reference evidence="3" key="1">
    <citation type="submission" date="2021-07" db="EMBL/GenBank/DDBJ databases">
        <authorList>
            <person name="Durling M."/>
        </authorList>
    </citation>
    <scope>NUCLEOTIDE SEQUENCE</scope>
</reference>
<protein>
    <submittedName>
        <fullName evidence="3">Uncharacterized protein</fullName>
    </submittedName>
</protein>
<feature type="region of interest" description="Disordered" evidence="1">
    <location>
        <begin position="319"/>
        <end position="373"/>
    </location>
</feature>
<dbReference type="AlphaFoldDB" id="A0A9N9LHX9"/>
<proteinExistence type="predicted"/>
<feature type="transmembrane region" description="Helical" evidence="2">
    <location>
        <begin position="478"/>
        <end position="506"/>
    </location>
</feature>
<feature type="region of interest" description="Disordered" evidence="1">
    <location>
        <begin position="1"/>
        <end position="59"/>
    </location>
</feature>
<evidence type="ECO:0000313" key="4">
    <source>
        <dbReference type="Proteomes" id="UP000701801"/>
    </source>
</evidence>
<organism evidence="3 4">
    <name type="scientific">Hymenoscyphus albidus</name>
    <dbReference type="NCBI Taxonomy" id="595503"/>
    <lineage>
        <taxon>Eukaryota</taxon>
        <taxon>Fungi</taxon>
        <taxon>Dikarya</taxon>
        <taxon>Ascomycota</taxon>
        <taxon>Pezizomycotina</taxon>
        <taxon>Leotiomycetes</taxon>
        <taxon>Helotiales</taxon>
        <taxon>Helotiaceae</taxon>
        <taxon>Hymenoscyphus</taxon>
    </lineage>
</organism>
<keyword evidence="2" id="KW-0812">Transmembrane</keyword>
<accession>A0A9N9LHX9</accession>
<evidence type="ECO:0000256" key="1">
    <source>
        <dbReference type="SAM" id="MobiDB-lite"/>
    </source>
</evidence>
<evidence type="ECO:0000313" key="3">
    <source>
        <dbReference type="EMBL" id="CAG8975514.1"/>
    </source>
</evidence>
<evidence type="ECO:0000256" key="2">
    <source>
        <dbReference type="SAM" id="Phobius"/>
    </source>
</evidence>
<feature type="compositionally biased region" description="Basic and acidic residues" evidence="1">
    <location>
        <begin position="350"/>
        <end position="368"/>
    </location>
</feature>
<gene>
    <name evidence="3" type="ORF">HYALB_00012291</name>
</gene>
<name>A0A9N9LHX9_9HELO</name>
<keyword evidence="4" id="KW-1185">Reference proteome</keyword>
<comment type="caution">
    <text evidence="3">The sequence shown here is derived from an EMBL/GenBank/DDBJ whole genome shotgun (WGS) entry which is preliminary data.</text>
</comment>
<sequence>MGRSESLTATALGRGPYESEVVESSSGEASSSSSSSSNPRQLYNDHGRPRNPETKRREREHVRAANEVMQVTGVVEDSIAARVQATEILFKKNRDTLTGIRAMEWGRALMVGGIWGVLGLRRRILLYRSSAHLGLFQFIRRDVTQNGLLWLLTAGLPAVVAYHVADWIEFFAETILDAIWEEEDENGDAVELSPGQANLKGGLKHVINIGHAYVTLHLRMFGILQQLNLIPYSQILPAPTSFIPFSTYSPLRIVAFSWPASIFGWRGAVVASMAPLLATLVHGKLKYIAARLTYQHIYTLLPRPTGDSMFAGLSIEPSAEYDTPDQPIRDRSTSQDEQTLRSLEGLSSVEQREPRSRPNDRDSDSGHDEDGEIPHATLISFDVEAAEAVESPLGTLGTWSAELRSANEPRESNDTKYRITGLTLLPAIMATEGLREIVAGIIVMPFEAFMVRVLGHAIRASAGSSTKDMYPSLFTFPLGLGMTGAGNIAAVLMLQLSVTGVVWAGFTVGTQRWTTRRNAELEAKERDA</sequence>
<dbReference type="EMBL" id="CAJVRM010000140">
    <property type="protein sequence ID" value="CAG8975514.1"/>
    <property type="molecule type" value="Genomic_DNA"/>
</dbReference>
<feature type="compositionally biased region" description="Low complexity" evidence="1">
    <location>
        <begin position="18"/>
        <end position="37"/>
    </location>
</feature>
<keyword evidence="2" id="KW-1133">Transmembrane helix</keyword>
<dbReference type="Proteomes" id="UP000701801">
    <property type="component" value="Unassembled WGS sequence"/>
</dbReference>